<dbReference type="Gene3D" id="1.10.287.670">
    <property type="entry name" value="Phycobilisome degradation protein NblA"/>
    <property type="match status" value="1"/>
</dbReference>
<name>A0A1Z1M3A0_9FLOR</name>
<keyword evidence="3" id="KW-0150">Chloroplast</keyword>
<evidence type="ECO:0000256" key="2">
    <source>
        <dbReference type="ARBA" id="ARBA00021553"/>
    </source>
</evidence>
<sequence>MSNINKLTLEQEFKITIYTTRISNLSRRSTKKYLISVLKKMMIKDNIIKYCIKNTIS</sequence>
<keyword evidence="3" id="KW-0934">Plastid</keyword>
<comment type="similarity">
    <text evidence="1">Belongs to the ycf18/nblA family.</text>
</comment>
<dbReference type="InterPro" id="IPR036904">
    <property type="entry name" value="NblA_sf"/>
</dbReference>
<proteinExistence type="inferred from homology"/>
<dbReference type="InterPro" id="IPR007574">
    <property type="entry name" value="NblA"/>
</dbReference>
<evidence type="ECO:0000313" key="3">
    <source>
        <dbReference type="EMBL" id="ARW60567.1"/>
    </source>
</evidence>
<accession>A0A1Z1M3A0</accession>
<dbReference type="Pfam" id="PF04485">
    <property type="entry name" value="NblA"/>
    <property type="match status" value="1"/>
</dbReference>
<organism evidence="3">
    <name type="scientific">Polysiphonia sp</name>
    <dbReference type="NCBI Taxonomy" id="1967842"/>
    <lineage>
        <taxon>Eukaryota</taxon>
        <taxon>Rhodophyta</taxon>
        <taxon>Florideophyceae</taxon>
        <taxon>Rhodymeniophycidae</taxon>
        <taxon>Ceramiales</taxon>
        <taxon>Rhodomelaceae</taxon>
        <taxon>Polysiphonioideae</taxon>
        <taxon>Polysiphonia</taxon>
    </lineage>
</organism>
<reference evidence="3" key="1">
    <citation type="journal article" date="2017" name="J. Phycol.">
        <title>Analysis of chloroplast genomes and a supermatrix inform reclassification of the Rhodomelaceae (Rhodophyta).</title>
        <authorList>
            <person name="Diaz-Tapia P."/>
            <person name="Maggs C.A."/>
            <person name="West J.A."/>
            <person name="Verbruggen H."/>
        </authorList>
    </citation>
    <scope>NUCLEOTIDE SEQUENCE</scope>
    <source>
        <strain evidence="3">JH1432</strain>
    </source>
</reference>
<dbReference type="SUPFAM" id="SSF109859">
    <property type="entry name" value="NblA-like"/>
    <property type="match status" value="1"/>
</dbReference>
<evidence type="ECO:0000256" key="1">
    <source>
        <dbReference type="ARBA" id="ARBA00008091"/>
    </source>
</evidence>
<gene>
    <name evidence="3" type="primary">nblA</name>
</gene>
<protein>
    <recommendedName>
        <fullName evidence="2">Uncharacterized protein ycf18</fullName>
    </recommendedName>
</protein>
<dbReference type="AlphaFoldDB" id="A0A1Z1M3A0"/>
<geneLocation type="chloroplast" evidence="3"/>
<dbReference type="EMBL" id="MF101414">
    <property type="protein sequence ID" value="ARW60567.1"/>
    <property type="molecule type" value="Genomic_DNA"/>
</dbReference>